<evidence type="ECO:0000313" key="1">
    <source>
        <dbReference type="EMBL" id="GAU08145.1"/>
    </source>
</evidence>
<proteinExistence type="predicted"/>
<dbReference type="AlphaFoldDB" id="A0A194AG15"/>
<protein>
    <submittedName>
        <fullName evidence="1">Uncharacterized protein</fullName>
    </submittedName>
</protein>
<accession>A0A194AG15</accession>
<dbReference type="EMBL" id="BDFE01000009">
    <property type="protein sequence ID" value="GAU08145.1"/>
    <property type="molecule type" value="Genomic_DNA"/>
</dbReference>
<organism evidence="1 2">
    <name type="scientific">Desulfoplanes formicivorans</name>
    <dbReference type="NCBI Taxonomy" id="1592317"/>
    <lineage>
        <taxon>Bacteria</taxon>
        <taxon>Pseudomonadati</taxon>
        <taxon>Thermodesulfobacteriota</taxon>
        <taxon>Desulfovibrionia</taxon>
        <taxon>Desulfovibrionales</taxon>
        <taxon>Desulfoplanaceae</taxon>
        <taxon>Desulfoplanes</taxon>
    </lineage>
</organism>
<dbReference type="Proteomes" id="UP000095200">
    <property type="component" value="Unassembled WGS sequence"/>
</dbReference>
<keyword evidence="2" id="KW-1185">Reference proteome</keyword>
<sequence>MRVIEPIDIELIDSNVTQSGLSEWDAETIYAAGQRVVVSYEEDGETPRVAEEYTSLRSDNVGFYPPDSSGDGQDGVKISVGDSEDVSSFTIGETVGTSLASGTCSFIDGTTGGYMILSGVSGDFDSGDTISGNDSGASATISSVSSTTIAAAWERVGATNRWKMFDAYVNSQTVADDIDVTIGFGRCDTLVLLDVQATDVEIEVVNDSTGEVVFSEAFDMRLDQSASWADYFFAPAEYKTSLIVSTPLYYNASARIRITNGDDEAMCGHVVAGRAQYIAASQWSPTAGITDYSSAETDTDGVTSLEQGPWSKELSVDLLVPTASVSNLQRRLASYRGKPCVWDCNNDSTDHDALIVYGYFSDFSIVIAGPTTSSCSLTIQGLI</sequence>
<reference evidence="2" key="1">
    <citation type="submission" date="2016-06" db="EMBL/GenBank/DDBJ databases">
        <title>Draft genome sequence of Desulfoplanes formicivorans strain Pf12B.</title>
        <authorList>
            <person name="Watanabe M."/>
            <person name="Kojima H."/>
            <person name="Fukui M."/>
        </authorList>
    </citation>
    <scope>NUCLEOTIDE SEQUENCE [LARGE SCALE GENOMIC DNA]</scope>
    <source>
        <strain evidence="2">Pf12B</strain>
    </source>
</reference>
<name>A0A194AG15_9BACT</name>
<dbReference type="OrthoDB" id="5319040at2"/>
<evidence type="ECO:0000313" key="2">
    <source>
        <dbReference type="Proteomes" id="UP000095200"/>
    </source>
</evidence>
<gene>
    <name evidence="1" type="ORF">DPF_0848</name>
</gene>
<comment type="caution">
    <text evidence="1">The sequence shown here is derived from an EMBL/GenBank/DDBJ whole genome shotgun (WGS) entry which is preliminary data.</text>
</comment>
<dbReference type="STRING" id="1592317.DPF_0848"/>
<dbReference type="RefSeq" id="WP_069857638.1">
    <property type="nucleotide sequence ID" value="NZ_BDFE01000009.1"/>
</dbReference>